<evidence type="ECO:0000256" key="1">
    <source>
        <dbReference type="ARBA" id="ARBA00004651"/>
    </source>
</evidence>
<dbReference type="PIRSF" id="PIRSF006351">
    <property type="entry name" value="PTS_EIIC-Cellobiose"/>
    <property type="match status" value="1"/>
</dbReference>
<keyword evidence="5 9" id="KW-0812">Transmembrane</keyword>
<keyword evidence="6 9" id="KW-1133">Transmembrane helix</keyword>
<dbReference type="InterPro" id="IPR004501">
    <property type="entry name" value="PTS_EIIC_3"/>
</dbReference>
<keyword evidence="2 8" id="KW-0813">Transport</keyword>
<feature type="transmembrane region" description="Helical" evidence="9">
    <location>
        <begin position="175"/>
        <end position="195"/>
    </location>
</feature>
<proteinExistence type="predicted"/>
<feature type="transmembrane region" description="Helical" evidence="9">
    <location>
        <begin position="393"/>
        <end position="411"/>
    </location>
</feature>
<feature type="transmembrane region" description="Helical" evidence="9">
    <location>
        <begin position="104"/>
        <end position="122"/>
    </location>
</feature>
<evidence type="ECO:0000256" key="6">
    <source>
        <dbReference type="ARBA" id="ARBA00022989"/>
    </source>
</evidence>
<dbReference type="PROSITE" id="PS51105">
    <property type="entry name" value="PTS_EIIC_TYPE_3"/>
    <property type="match status" value="1"/>
</dbReference>
<dbReference type="Pfam" id="PF02378">
    <property type="entry name" value="PTS_EIIC"/>
    <property type="match status" value="1"/>
</dbReference>
<feature type="transmembrane region" description="Helical" evidence="9">
    <location>
        <begin position="342"/>
        <end position="360"/>
    </location>
</feature>
<dbReference type="RefSeq" id="WP_088935300.1">
    <property type="nucleotide sequence ID" value="NZ_BJED01000002.1"/>
</dbReference>
<dbReference type="InterPro" id="IPR003352">
    <property type="entry name" value="PTS_EIIC"/>
</dbReference>
<reference evidence="11 12" key="1">
    <citation type="submission" date="2023-03" db="EMBL/GenBank/DDBJ databases">
        <authorList>
            <person name="Shen W."/>
            <person name="Cai J."/>
        </authorList>
    </citation>
    <scope>NUCLEOTIDE SEQUENCE [LARGE SCALE GENOMIC DNA]</scope>
    <source>
        <strain evidence="11 12">D6-4</strain>
    </source>
</reference>
<feature type="transmembrane region" description="Helical" evidence="9">
    <location>
        <begin position="284"/>
        <end position="304"/>
    </location>
</feature>
<comment type="function">
    <text evidence="8">The phosphoenolpyruvate-dependent sugar phosphotransferase system (PTS), a major carbohydrate active -transport system, catalyzes the phosphorylation of incoming sugar substrates concomitant with their translocation across the cell membrane.</text>
</comment>
<keyword evidence="7 8" id="KW-0472">Membrane</keyword>
<dbReference type="NCBIfam" id="TIGR00410">
    <property type="entry name" value="lacE"/>
    <property type="match status" value="1"/>
</dbReference>
<keyword evidence="3 8" id="KW-1003">Cell membrane</keyword>
<evidence type="ECO:0000313" key="11">
    <source>
        <dbReference type="EMBL" id="MDT2599006.1"/>
    </source>
</evidence>
<feature type="transmembrane region" description="Helical" evidence="9">
    <location>
        <begin position="367"/>
        <end position="387"/>
    </location>
</feature>
<dbReference type="PANTHER" id="PTHR33989">
    <property type="match status" value="1"/>
</dbReference>
<gene>
    <name evidence="11" type="ORF">P7D85_04420</name>
</gene>
<keyword evidence="4 8" id="KW-0762">Sugar transport</keyword>
<feature type="transmembrane region" description="Helical" evidence="9">
    <location>
        <begin position="71"/>
        <end position="92"/>
    </location>
</feature>
<evidence type="ECO:0000256" key="9">
    <source>
        <dbReference type="SAM" id="Phobius"/>
    </source>
</evidence>
<comment type="caution">
    <text evidence="11">The sequence shown here is derived from an EMBL/GenBank/DDBJ whole genome shotgun (WGS) entry which is preliminary data.</text>
</comment>
<protein>
    <recommendedName>
        <fullName evidence="8">Permease IIC component</fullName>
    </recommendedName>
</protein>
<evidence type="ECO:0000313" key="12">
    <source>
        <dbReference type="Proteomes" id="UP001252875"/>
    </source>
</evidence>
<feature type="transmembrane region" description="Helical" evidence="9">
    <location>
        <begin position="27"/>
        <end position="51"/>
    </location>
</feature>
<evidence type="ECO:0000256" key="7">
    <source>
        <dbReference type="ARBA" id="ARBA00023136"/>
    </source>
</evidence>
<name>A0ABU3EVW1_9ENTE</name>
<sequence length="443" mass="48606">MEAFTNLIDKSLTPFANKLASNKYLTALSHGLMATLPILIFGSVCIIIADFPVPIFQEFMVNTLGDIWTKWAWDIVVPSTIGLMSLLAIVGVTNSLCEQNHVNATPAIVISICSFFVLLVQTKDGGFSASDFEARGLFMAIITAVICGELYAFLLKHNIRIKMPKGVPDFVSNQFSAIIPAAIIIPIFLIVRLAFEASPYGTFTNFLIDIVQKPLVGVGSTLVGTTIASFFNTFFWFFGIHGTAVVGAVMDPLWYAAQFENLEIFKQGASLVRPFIGTMDYANFFIYLGGTGLTFPLTLLMAFKCRSQRLKDLGKLSMLPGFFNVNEPVIFGLPIVLNPMMLIPFVLAPLVSILVSWLAMSSGLVPYPTGVTIPWTTPVFIGGWLMTSSWKGGMLQIVVSILSGCIYYPFIKTLDRQYLADEQELEEPEETLSVEKQSASVSA</sequence>
<evidence type="ECO:0000256" key="2">
    <source>
        <dbReference type="ARBA" id="ARBA00022448"/>
    </source>
</evidence>
<evidence type="ECO:0000256" key="8">
    <source>
        <dbReference type="PIRNR" id="PIRNR006351"/>
    </source>
</evidence>
<feature type="transmembrane region" description="Helical" evidence="9">
    <location>
        <begin position="215"/>
        <end position="238"/>
    </location>
</feature>
<evidence type="ECO:0000256" key="4">
    <source>
        <dbReference type="ARBA" id="ARBA00022597"/>
    </source>
</evidence>
<accession>A0ABU3EVW1</accession>
<evidence type="ECO:0000259" key="10">
    <source>
        <dbReference type="PROSITE" id="PS51105"/>
    </source>
</evidence>
<organism evidence="11 12">
    <name type="scientific">Enterococcus hulanensis</name>
    <dbReference type="NCBI Taxonomy" id="2559929"/>
    <lineage>
        <taxon>Bacteria</taxon>
        <taxon>Bacillati</taxon>
        <taxon>Bacillota</taxon>
        <taxon>Bacilli</taxon>
        <taxon>Lactobacillales</taxon>
        <taxon>Enterococcaceae</taxon>
        <taxon>Enterococcus</taxon>
    </lineage>
</organism>
<feature type="domain" description="PTS EIIC type-3" evidence="10">
    <location>
        <begin position="8"/>
        <end position="410"/>
    </location>
</feature>
<dbReference type="InterPro" id="IPR051088">
    <property type="entry name" value="PTS_Sugar-EIIC/EIIB"/>
</dbReference>
<dbReference type="EMBL" id="JARPYI010000001">
    <property type="protein sequence ID" value="MDT2599006.1"/>
    <property type="molecule type" value="Genomic_DNA"/>
</dbReference>
<evidence type="ECO:0000256" key="5">
    <source>
        <dbReference type="ARBA" id="ARBA00022692"/>
    </source>
</evidence>
<dbReference type="InterPro" id="IPR004796">
    <property type="entry name" value="PTS_IIC_cello"/>
</dbReference>
<dbReference type="Proteomes" id="UP001252875">
    <property type="component" value="Unassembled WGS sequence"/>
</dbReference>
<evidence type="ECO:0000256" key="3">
    <source>
        <dbReference type="ARBA" id="ARBA00022475"/>
    </source>
</evidence>
<keyword evidence="12" id="KW-1185">Reference proteome</keyword>
<feature type="transmembrane region" description="Helical" evidence="9">
    <location>
        <begin position="134"/>
        <end position="155"/>
    </location>
</feature>
<dbReference type="PANTHER" id="PTHR33989:SF11">
    <property type="entry name" value="LICHENAN PERMEASE IIC COMPONENT"/>
    <property type="match status" value="1"/>
</dbReference>
<comment type="subcellular location">
    <subcellularLocation>
        <location evidence="1">Cell membrane</location>
        <topology evidence="1">Multi-pass membrane protein</topology>
    </subcellularLocation>
</comment>